<dbReference type="GO" id="GO:0005840">
    <property type="term" value="C:ribosome"/>
    <property type="evidence" value="ECO:0007669"/>
    <property type="project" value="UniProtKB-KW"/>
</dbReference>
<dbReference type="SMART" id="SM00916">
    <property type="entry name" value="L51_S25_CI-B8"/>
    <property type="match status" value="1"/>
</dbReference>
<sequence>MNNSEDGREVLFDLEGRSREEIVDILQGTLGKTELVRKREHLEQIFQRNPASFGSQCERQCMCEVQGQHPCTSLLHAPQYLKGKWRWNHKILMPFMHGPMPLRRTFLYLRRGKIHFRDNVQVFSFGYNRRPLESQKGAREFVFWHWAQLQYHNPKVQLVKHVDLTIIPFAQVFLKDGREVLFDLEGRSREEIVDILQGTLGKTELVRKREHLEQIFQRNPASFGSQCERQCMCEVQGQHPCTSLLHAPQYLKGKWRWNHKIL</sequence>
<keyword evidence="4" id="KW-0496">Mitochondrion</keyword>
<organism evidence="9 10">
    <name type="scientific">Toxocara canis</name>
    <name type="common">Canine roundworm</name>
    <dbReference type="NCBI Taxonomy" id="6265"/>
    <lineage>
        <taxon>Eukaryota</taxon>
        <taxon>Metazoa</taxon>
        <taxon>Ecdysozoa</taxon>
        <taxon>Nematoda</taxon>
        <taxon>Chromadorea</taxon>
        <taxon>Rhabditida</taxon>
        <taxon>Spirurina</taxon>
        <taxon>Ascaridomorpha</taxon>
        <taxon>Ascaridoidea</taxon>
        <taxon>Toxocaridae</taxon>
        <taxon>Toxocara</taxon>
    </lineage>
</organism>
<comment type="similarity">
    <text evidence="2">Belongs to the mitochondrion-specific ribosomal protein mS25 family.</text>
</comment>
<dbReference type="STRING" id="6265.A0A0B2V0U5"/>
<dbReference type="OMA" id="QCERQCM"/>
<reference evidence="9 10" key="1">
    <citation type="submission" date="2014-11" db="EMBL/GenBank/DDBJ databases">
        <title>Genetic blueprint of the zoonotic pathogen Toxocara canis.</title>
        <authorList>
            <person name="Zhu X.-Q."/>
            <person name="Korhonen P.K."/>
            <person name="Cai H."/>
            <person name="Young N.D."/>
            <person name="Nejsum P."/>
            <person name="von Samson-Himmelstjerna G."/>
            <person name="Boag P.R."/>
            <person name="Tan P."/>
            <person name="Li Q."/>
            <person name="Min J."/>
            <person name="Yang Y."/>
            <person name="Wang X."/>
            <person name="Fang X."/>
            <person name="Hall R.S."/>
            <person name="Hofmann A."/>
            <person name="Sternberg P.W."/>
            <person name="Jex A.R."/>
            <person name="Gasser R.B."/>
        </authorList>
    </citation>
    <scope>NUCLEOTIDE SEQUENCE [LARGE SCALE GENOMIC DNA]</scope>
    <source>
        <strain evidence="9">PN_DK_2014</strain>
    </source>
</reference>
<evidence type="ECO:0000256" key="1">
    <source>
        <dbReference type="ARBA" id="ARBA00004173"/>
    </source>
</evidence>
<evidence type="ECO:0000259" key="8">
    <source>
        <dbReference type="SMART" id="SM00916"/>
    </source>
</evidence>
<dbReference type="GO" id="GO:0005739">
    <property type="term" value="C:mitochondrion"/>
    <property type="evidence" value="ECO:0007669"/>
    <property type="project" value="UniProtKB-SubCell"/>
</dbReference>
<protein>
    <recommendedName>
        <fullName evidence="6">Small ribosomal subunit protein mS25</fullName>
    </recommendedName>
    <alternativeName>
        <fullName evidence="7">28S ribosomal protein S25, mitochondrial</fullName>
    </alternativeName>
</protein>
<dbReference type="Pfam" id="PF05047">
    <property type="entry name" value="L51_S25_CI-B8"/>
    <property type="match status" value="1"/>
</dbReference>
<keyword evidence="5" id="KW-0687">Ribonucleoprotein</keyword>
<keyword evidence="10" id="KW-1185">Reference proteome</keyword>
<evidence type="ECO:0000256" key="6">
    <source>
        <dbReference type="ARBA" id="ARBA00035139"/>
    </source>
</evidence>
<accession>A0A0B2V0U5</accession>
<keyword evidence="3 9" id="KW-0689">Ribosomal protein</keyword>
<comment type="caution">
    <text evidence="9">The sequence shown here is derived from an EMBL/GenBank/DDBJ whole genome shotgun (WGS) entry which is preliminary data.</text>
</comment>
<evidence type="ECO:0000256" key="2">
    <source>
        <dbReference type="ARBA" id="ARBA00008046"/>
    </source>
</evidence>
<proteinExistence type="inferred from homology"/>
<comment type="subcellular location">
    <subcellularLocation>
        <location evidence="1">Mitochondrion</location>
    </subcellularLocation>
</comment>
<dbReference type="OrthoDB" id="5919182at2759"/>
<dbReference type="InterPro" id="IPR040049">
    <property type="entry name" value="Ribosomal_mS25/mL61"/>
</dbReference>
<evidence type="ECO:0000256" key="5">
    <source>
        <dbReference type="ARBA" id="ARBA00023274"/>
    </source>
</evidence>
<dbReference type="SUPFAM" id="SSF52833">
    <property type="entry name" value="Thioredoxin-like"/>
    <property type="match status" value="1"/>
</dbReference>
<evidence type="ECO:0000256" key="7">
    <source>
        <dbReference type="ARBA" id="ARBA00035369"/>
    </source>
</evidence>
<name>A0A0B2V0U5_TOXCA</name>
<gene>
    <name evidence="9" type="primary">mrps-25</name>
    <name evidence="9" type="ORF">Tcan_09674</name>
</gene>
<dbReference type="GO" id="GO:1990904">
    <property type="term" value="C:ribonucleoprotein complex"/>
    <property type="evidence" value="ECO:0007669"/>
    <property type="project" value="UniProtKB-KW"/>
</dbReference>
<dbReference type="InterPro" id="IPR007741">
    <property type="entry name" value="Ribosomal_mL43/mS25/NADH_DH"/>
</dbReference>
<evidence type="ECO:0000313" key="10">
    <source>
        <dbReference type="Proteomes" id="UP000031036"/>
    </source>
</evidence>
<evidence type="ECO:0000256" key="3">
    <source>
        <dbReference type="ARBA" id="ARBA00022980"/>
    </source>
</evidence>
<evidence type="ECO:0000256" key="4">
    <source>
        <dbReference type="ARBA" id="ARBA00023128"/>
    </source>
</evidence>
<dbReference type="InterPro" id="IPR036249">
    <property type="entry name" value="Thioredoxin-like_sf"/>
</dbReference>
<dbReference type="Proteomes" id="UP000031036">
    <property type="component" value="Unassembled WGS sequence"/>
</dbReference>
<feature type="domain" description="Ribosomal protein/NADH dehydrogenase" evidence="8">
    <location>
        <begin position="130"/>
        <end position="203"/>
    </location>
</feature>
<dbReference type="EMBL" id="JPKZ01002786">
    <property type="protein sequence ID" value="KHN75022.1"/>
    <property type="molecule type" value="Genomic_DNA"/>
</dbReference>
<dbReference type="GO" id="GO:0003735">
    <property type="term" value="F:structural constituent of ribosome"/>
    <property type="evidence" value="ECO:0007669"/>
    <property type="project" value="InterPro"/>
</dbReference>
<dbReference type="AlphaFoldDB" id="A0A0B2V0U5"/>
<dbReference type="PANTHER" id="PTHR13274">
    <property type="entry name" value="MITOCHONDRIAL RIBOSOMAL PROTEIN S25"/>
    <property type="match status" value="1"/>
</dbReference>
<evidence type="ECO:0000313" key="9">
    <source>
        <dbReference type="EMBL" id="KHN75022.1"/>
    </source>
</evidence>
<dbReference type="PANTHER" id="PTHR13274:SF2">
    <property type="entry name" value="SMALL RIBOSOMAL SUBUNIT PROTEIN MS25"/>
    <property type="match status" value="1"/>
</dbReference>